<protein>
    <submittedName>
        <fullName evidence="2">Uncharacterized protein</fullName>
    </submittedName>
</protein>
<evidence type="ECO:0000313" key="3">
    <source>
        <dbReference type="Proteomes" id="UP001359559"/>
    </source>
</evidence>
<reference evidence="2 3" key="1">
    <citation type="submission" date="2024-01" db="EMBL/GenBank/DDBJ databases">
        <title>The genomes of 5 underutilized Papilionoideae crops provide insights into root nodulation and disease resistance.</title>
        <authorList>
            <person name="Yuan L."/>
        </authorList>
    </citation>
    <scope>NUCLEOTIDE SEQUENCE [LARGE SCALE GENOMIC DNA]</scope>
    <source>
        <strain evidence="2">LY-2023</strain>
        <tissue evidence="2">Leaf</tissue>
    </source>
</reference>
<gene>
    <name evidence="2" type="ORF">RJT34_10798</name>
</gene>
<dbReference type="AlphaFoldDB" id="A0AAN9JIU8"/>
<name>A0AAN9JIU8_CLITE</name>
<feature type="region of interest" description="Disordered" evidence="1">
    <location>
        <begin position="72"/>
        <end position="147"/>
    </location>
</feature>
<dbReference type="Proteomes" id="UP001359559">
    <property type="component" value="Unassembled WGS sequence"/>
</dbReference>
<sequence>MTQLVISYPNLEFIEPAFDNYEIQHLMVVDILLKPMANLSLLQPSDKICYPHSGSSSISALFDPVQWKYSPKQVKRSLKDSSKDQPREVQDSNYDTSDLEPDEGDHREENHHEDEDYSGSGYEGDFVDGYSGGQSDEQDKPVPPQYPSGYGLEAVDLWESLFEYCPCLARMKNIVVSK</sequence>
<proteinExistence type="predicted"/>
<keyword evidence="3" id="KW-1185">Reference proteome</keyword>
<evidence type="ECO:0000313" key="2">
    <source>
        <dbReference type="EMBL" id="KAK7299967.1"/>
    </source>
</evidence>
<accession>A0AAN9JIU8</accession>
<organism evidence="2 3">
    <name type="scientific">Clitoria ternatea</name>
    <name type="common">Butterfly pea</name>
    <dbReference type="NCBI Taxonomy" id="43366"/>
    <lineage>
        <taxon>Eukaryota</taxon>
        <taxon>Viridiplantae</taxon>
        <taxon>Streptophyta</taxon>
        <taxon>Embryophyta</taxon>
        <taxon>Tracheophyta</taxon>
        <taxon>Spermatophyta</taxon>
        <taxon>Magnoliopsida</taxon>
        <taxon>eudicotyledons</taxon>
        <taxon>Gunneridae</taxon>
        <taxon>Pentapetalae</taxon>
        <taxon>rosids</taxon>
        <taxon>fabids</taxon>
        <taxon>Fabales</taxon>
        <taxon>Fabaceae</taxon>
        <taxon>Papilionoideae</taxon>
        <taxon>50 kb inversion clade</taxon>
        <taxon>NPAAA clade</taxon>
        <taxon>indigoferoid/millettioid clade</taxon>
        <taxon>Phaseoleae</taxon>
        <taxon>Clitoria</taxon>
    </lineage>
</organism>
<dbReference type="EMBL" id="JAYKXN010000003">
    <property type="protein sequence ID" value="KAK7299967.1"/>
    <property type="molecule type" value="Genomic_DNA"/>
</dbReference>
<feature type="compositionally biased region" description="Basic and acidic residues" evidence="1">
    <location>
        <begin position="77"/>
        <end position="90"/>
    </location>
</feature>
<feature type="compositionally biased region" description="Basic and acidic residues" evidence="1">
    <location>
        <begin position="104"/>
        <end position="114"/>
    </location>
</feature>
<evidence type="ECO:0000256" key="1">
    <source>
        <dbReference type="SAM" id="MobiDB-lite"/>
    </source>
</evidence>
<comment type="caution">
    <text evidence="2">The sequence shown here is derived from an EMBL/GenBank/DDBJ whole genome shotgun (WGS) entry which is preliminary data.</text>
</comment>